<feature type="domain" description="NAD-dependent epimerase/dehydratase" evidence="1">
    <location>
        <begin position="83"/>
        <end position="211"/>
    </location>
</feature>
<dbReference type="PANTHER" id="PTHR48079:SF6">
    <property type="entry name" value="NAD(P)-BINDING DOMAIN-CONTAINING PROTEIN-RELATED"/>
    <property type="match status" value="1"/>
</dbReference>
<dbReference type="InterPro" id="IPR001509">
    <property type="entry name" value="Epimerase_deHydtase"/>
</dbReference>
<dbReference type="Pfam" id="PF01370">
    <property type="entry name" value="Epimerase"/>
    <property type="match status" value="1"/>
</dbReference>
<protein>
    <submittedName>
        <fullName evidence="2">SDR family oxidoreductase</fullName>
    </submittedName>
</protein>
<reference evidence="2" key="1">
    <citation type="journal article" date="2021" name="Proc. Natl. Acad. Sci. U.S.A.">
        <title>Global biogeography of chemosynthetic symbionts reveals both localized and globally distributed symbiont groups. .</title>
        <authorList>
            <person name="Osvatic J.T."/>
            <person name="Wilkins L.G.E."/>
            <person name="Leibrecht L."/>
            <person name="Leray M."/>
            <person name="Zauner S."/>
            <person name="Polzin J."/>
            <person name="Camacho Y."/>
            <person name="Gros O."/>
            <person name="van Gils J.A."/>
            <person name="Eisen J.A."/>
            <person name="Petersen J.M."/>
            <person name="Yuen B."/>
        </authorList>
    </citation>
    <scope>NUCLEOTIDE SEQUENCE</scope>
    <source>
        <strain evidence="2">MAGclacostrist064TRANS</strain>
    </source>
</reference>
<sequence>MGVTIIGCGDIGTRLALAYQQSALEVTGWVASDGSVERLKQQGIRALQMDLDRTSLQSPSLAGESLFYFAPPPASGVEDSRVRRLIALLDQTDVPQKVVYLSTSGVYGDCQGEWVDETRQPHPTVDRAKRRLDAEQQWQRYCRQRGVPLVILRVAGIYGPGKLPIERLRKGLPMVAETDAPITNHIHSLDLVEIAAAAMERGQDGAIFNVCDGRPESMTRYFDRVADYLELPRAPQITMQEARQQLSPGMLSYLAESRRLSNRKLLEELGVELRYPELEQGLPACFE</sequence>
<proteinExistence type="predicted"/>
<evidence type="ECO:0000313" key="3">
    <source>
        <dbReference type="Proteomes" id="UP000886667"/>
    </source>
</evidence>
<dbReference type="AlphaFoldDB" id="A0A9E4N394"/>
<dbReference type="SUPFAM" id="SSF51735">
    <property type="entry name" value="NAD(P)-binding Rossmann-fold domains"/>
    <property type="match status" value="1"/>
</dbReference>
<dbReference type="Proteomes" id="UP000886667">
    <property type="component" value="Unassembled WGS sequence"/>
</dbReference>
<evidence type="ECO:0000259" key="1">
    <source>
        <dbReference type="Pfam" id="PF01370"/>
    </source>
</evidence>
<name>A0A9E4N394_9GAMM</name>
<organism evidence="2 3">
    <name type="scientific">Candidatus Thiodiazotropha taylori</name>
    <dbReference type="NCBI Taxonomy" id="2792791"/>
    <lineage>
        <taxon>Bacteria</taxon>
        <taxon>Pseudomonadati</taxon>
        <taxon>Pseudomonadota</taxon>
        <taxon>Gammaproteobacteria</taxon>
        <taxon>Chromatiales</taxon>
        <taxon>Sedimenticolaceae</taxon>
        <taxon>Candidatus Thiodiazotropha</taxon>
    </lineage>
</organism>
<dbReference type="InterPro" id="IPR051783">
    <property type="entry name" value="NAD(P)-dependent_oxidoreduct"/>
</dbReference>
<dbReference type="CDD" id="cd05266">
    <property type="entry name" value="SDR_a4"/>
    <property type="match status" value="1"/>
</dbReference>
<comment type="caution">
    <text evidence="2">The sequence shown here is derived from an EMBL/GenBank/DDBJ whole genome shotgun (WGS) entry which is preliminary data.</text>
</comment>
<gene>
    <name evidence="2" type="ORF">JAZ07_09360</name>
</gene>
<dbReference type="PANTHER" id="PTHR48079">
    <property type="entry name" value="PROTEIN YEEZ"/>
    <property type="match status" value="1"/>
</dbReference>
<dbReference type="InterPro" id="IPR036291">
    <property type="entry name" value="NAD(P)-bd_dom_sf"/>
</dbReference>
<dbReference type="GO" id="GO:0005737">
    <property type="term" value="C:cytoplasm"/>
    <property type="evidence" value="ECO:0007669"/>
    <property type="project" value="TreeGrafter"/>
</dbReference>
<evidence type="ECO:0000313" key="2">
    <source>
        <dbReference type="EMBL" id="MCG7946536.1"/>
    </source>
</evidence>
<dbReference type="GO" id="GO:0004029">
    <property type="term" value="F:aldehyde dehydrogenase (NAD+) activity"/>
    <property type="evidence" value="ECO:0007669"/>
    <property type="project" value="TreeGrafter"/>
</dbReference>
<dbReference type="Gene3D" id="3.40.50.720">
    <property type="entry name" value="NAD(P)-binding Rossmann-like Domain"/>
    <property type="match status" value="1"/>
</dbReference>
<accession>A0A9E4N394</accession>
<dbReference type="EMBL" id="JAEPCM010000315">
    <property type="protein sequence ID" value="MCG7946536.1"/>
    <property type="molecule type" value="Genomic_DNA"/>
</dbReference>